<reference evidence="2" key="1">
    <citation type="submission" date="2021-01" db="EMBL/GenBank/DDBJ databases">
        <title>Whole genome shotgun sequence of Virgisporangium aurantiacum NBRC 16421.</title>
        <authorList>
            <person name="Komaki H."/>
            <person name="Tamura T."/>
        </authorList>
    </citation>
    <scope>NUCLEOTIDE SEQUENCE</scope>
    <source>
        <strain evidence="2">NBRC 16421</strain>
    </source>
</reference>
<feature type="region of interest" description="Disordered" evidence="1">
    <location>
        <begin position="1"/>
        <end position="20"/>
    </location>
</feature>
<accession>A0A8J3Z3S8</accession>
<evidence type="ECO:0000313" key="3">
    <source>
        <dbReference type="Proteomes" id="UP000612585"/>
    </source>
</evidence>
<sequence>MSDAAFSTLTRGHGRRAPESTFTEVTDRISRWLLAVEAAGLADAFDEAVHDAGVTLPFHELRSLTEPARAACRAAAAPSAAFGELLARLETRLGAALPPSLVGFWELRERSPEWRSLVGALVRPRIFEPSCYLDHDLGAAYRLSIAVTRNSMSPVHETLEDEYVEWFAETDEAKRATAATWRDFAVGDSVMLDPEIRYSLIEIGSDHGEWVEVVSDWRDGSGESPIFRAGDDYEGDADLLATTVPEWLGLEIDVTLARLTRYDDFRMVASGAAALAGQNWK</sequence>
<name>A0A8J3Z3S8_9ACTN</name>
<proteinExistence type="predicted"/>
<keyword evidence="3" id="KW-1185">Reference proteome</keyword>
<evidence type="ECO:0000256" key="1">
    <source>
        <dbReference type="SAM" id="MobiDB-lite"/>
    </source>
</evidence>
<protein>
    <submittedName>
        <fullName evidence="2">Uncharacterized protein</fullName>
    </submittedName>
</protein>
<gene>
    <name evidence="2" type="ORF">Vau01_043050</name>
</gene>
<feature type="compositionally biased region" description="Polar residues" evidence="1">
    <location>
        <begin position="1"/>
        <end position="10"/>
    </location>
</feature>
<dbReference type="EMBL" id="BOPG01000027">
    <property type="protein sequence ID" value="GIJ56789.1"/>
    <property type="molecule type" value="Genomic_DNA"/>
</dbReference>
<comment type="caution">
    <text evidence="2">The sequence shown here is derived from an EMBL/GenBank/DDBJ whole genome shotgun (WGS) entry which is preliminary data.</text>
</comment>
<organism evidence="2 3">
    <name type="scientific">Virgisporangium aurantiacum</name>
    <dbReference type="NCBI Taxonomy" id="175570"/>
    <lineage>
        <taxon>Bacteria</taxon>
        <taxon>Bacillati</taxon>
        <taxon>Actinomycetota</taxon>
        <taxon>Actinomycetes</taxon>
        <taxon>Micromonosporales</taxon>
        <taxon>Micromonosporaceae</taxon>
        <taxon>Virgisporangium</taxon>
    </lineage>
</organism>
<evidence type="ECO:0000313" key="2">
    <source>
        <dbReference type="EMBL" id="GIJ56789.1"/>
    </source>
</evidence>
<dbReference type="AlphaFoldDB" id="A0A8J3Z3S8"/>
<dbReference type="RefSeq" id="WP_203995685.1">
    <property type="nucleotide sequence ID" value="NZ_BOPG01000027.1"/>
</dbReference>
<dbReference type="Proteomes" id="UP000612585">
    <property type="component" value="Unassembled WGS sequence"/>
</dbReference>